<gene>
    <name evidence="1" type="ORF">FA584_01700</name>
</gene>
<dbReference type="AlphaFoldDB" id="A0A6G9VPZ1"/>
<sequence length="245" mass="28108">MIGLLILVIGVGYYYLSKFIIKSTYEKYGTKKAKYIATAIMVLIPTWDIVLGYPIYAFLCLTNSGVKIYQSIDNVEGFYIGEEHGTYGEIPPLPYHGYRFIDYKKRKNSKEPYKYYRVSWVNTNMTSECIQIGNASSQYDLNLYKHGKCVIKEEIPESEVSQWEWDDHKSIRKKIVPIVNIFIRITAIHDRKNNVNIAESIGYSLDSNWFWGNIQNITSSKGAFASCGSTNGMLENTLKPKKGDK</sequence>
<name>A0A6G9VPZ1_9BACT</name>
<protein>
    <submittedName>
        <fullName evidence="1">Uncharacterized protein</fullName>
    </submittedName>
</protein>
<dbReference type="Proteomes" id="UP000502831">
    <property type="component" value="Chromosome"/>
</dbReference>
<evidence type="ECO:0000313" key="1">
    <source>
        <dbReference type="EMBL" id="QIR74998.1"/>
    </source>
</evidence>
<reference evidence="1 2" key="1">
    <citation type="journal article" date="2017" name="Environ. Sci. Technol.">
        <title>Organohalide Respiration with Chlorinated Ethenes under Low pH Conditions.</title>
        <authorList>
            <person name="Yang Y."/>
            <person name="Capiro N.L."/>
            <person name="Marcet T.F."/>
            <person name="Yan J."/>
            <person name="Pennell K.D."/>
            <person name="Loffler F.E."/>
        </authorList>
    </citation>
    <scope>NUCLEOTIDE SEQUENCE [LARGE SCALE GENOMIC DNA]</scope>
    <source>
        <strain evidence="1 2">ACSDCE</strain>
    </source>
</reference>
<proteinExistence type="predicted"/>
<accession>A0A6G9VPZ1</accession>
<dbReference type="EMBL" id="CP039734">
    <property type="protein sequence ID" value="QIR74998.1"/>
    <property type="molecule type" value="Genomic_DNA"/>
</dbReference>
<dbReference type="RefSeq" id="WP_167749138.1">
    <property type="nucleotide sequence ID" value="NZ_CP039734.2"/>
</dbReference>
<evidence type="ECO:0000313" key="2">
    <source>
        <dbReference type="Proteomes" id="UP000502831"/>
    </source>
</evidence>
<organism evidence="1 2">
    <name type="scientific">Sulfurospirillum diekertiae</name>
    <dbReference type="NCBI Taxonomy" id="1854492"/>
    <lineage>
        <taxon>Bacteria</taxon>
        <taxon>Pseudomonadati</taxon>
        <taxon>Campylobacterota</taxon>
        <taxon>Epsilonproteobacteria</taxon>
        <taxon>Campylobacterales</taxon>
        <taxon>Sulfurospirillaceae</taxon>
        <taxon>Sulfurospirillum</taxon>
    </lineage>
</organism>